<dbReference type="EMBL" id="CP018191">
    <property type="protein sequence ID" value="APH55203.1"/>
    <property type="molecule type" value="Genomic_DNA"/>
</dbReference>
<evidence type="ECO:0000256" key="3">
    <source>
        <dbReference type="HAMAP-Rule" id="MF_02071"/>
    </source>
</evidence>
<dbReference type="CDD" id="cd22268">
    <property type="entry name" value="DPBB_RlpA-like"/>
    <property type="match status" value="1"/>
</dbReference>
<dbReference type="SUPFAM" id="SSF50685">
    <property type="entry name" value="Barwin-like endoglucanases"/>
    <property type="match status" value="1"/>
</dbReference>
<dbReference type="PANTHER" id="PTHR34183">
    <property type="entry name" value="ENDOLYTIC PEPTIDOGLYCAN TRANSGLYCOSYLASE RLPA"/>
    <property type="match status" value="1"/>
</dbReference>
<evidence type="ECO:0000259" key="5">
    <source>
        <dbReference type="Pfam" id="PF03330"/>
    </source>
</evidence>
<dbReference type="Pfam" id="PF03330">
    <property type="entry name" value="DPBB_1"/>
    <property type="match status" value="1"/>
</dbReference>
<dbReference type="Gene3D" id="2.40.40.10">
    <property type="entry name" value="RlpA-like domain"/>
    <property type="match status" value="1"/>
</dbReference>
<dbReference type="InterPro" id="IPR034718">
    <property type="entry name" value="RlpA"/>
</dbReference>
<gene>
    <name evidence="3" type="primary">rlpA</name>
    <name evidence="6" type="ORF">GbCGDNIH9_1888</name>
</gene>
<name>A0AAC9P951_9PROT</name>
<comment type="similarity">
    <text evidence="3 4">Belongs to the RlpA family.</text>
</comment>
<feature type="domain" description="RlpA-like protein double-psi beta-barrel" evidence="5">
    <location>
        <begin position="168"/>
        <end position="255"/>
    </location>
</feature>
<dbReference type="HAMAP" id="MF_02071">
    <property type="entry name" value="RlpA"/>
    <property type="match status" value="1"/>
</dbReference>
<protein>
    <recommendedName>
        <fullName evidence="3">Endolytic peptidoglycan transglycosylase RlpA</fullName>
        <ecNumber evidence="3">4.2.2.-</ecNumber>
    </recommendedName>
</protein>
<keyword evidence="6" id="KW-0449">Lipoprotein</keyword>
<evidence type="ECO:0000313" key="7">
    <source>
        <dbReference type="Proteomes" id="UP000182373"/>
    </source>
</evidence>
<dbReference type="InterPro" id="IPR009009">
    <property type="entry name" value="RlpA-like_DPBB"/>
</dbReference>
<dbReference type="InterPro" id="IPR036908">
    <property type="entry name" value="RlpA-like_sf"/>
</dbReference>
<dbReference type="PANTHER" id="PTHR34183:SF1">
    <property type="entry name" value="ENDOLYTIC PEPTIDOGLYCAN TRANSGLYCOSYLASE RLPA"/>
    <property type="match status" value="1"/>
</dbReference>
<evidence type="ECO:0000256" key="1">
    <source>
        <dbReference type="ARBA" id="ARBA00023239"/>
    </source>
</evidence>
<dbReference type="NCBIfam" id="TIGR00413">
    <property type="entry name" value="rlpA"/>
    <property type="match status" value="1"/>
</dbReference>
<dbReference type="InterPro" id="IPR012997">
    <property type="entry name" value="RplA"/>
</dbReference>
<dbReference type="GO" id="GO:0000270">
    <property type="term" value="P:peptidoglycan metabolic process"/>
    <property type="evidence" value="ECO:0007669"/>
    <property type="project" value="UniProtKB-UniRule"/>
</dbReference>
<accession>A0AAC9P951</accession>
<keyword evidence="1 3" id="KW-0456">Lyase</keyword>
<evidence type="ECO:0000256" key="2">
    <source>
        <dbReference type="ARBA" id="ARBA00023316"/>
    </source>
</evidence>
<dbReference type="GO" id="GO:0071555">
    <property type="term" value="P:cell wall organization"/>
    <property type="evidence" value="ECO:0007669"/>
    <property type="project" value="UniProtKB-KW"/>
</dbReference>
<dbReference type="EC" id="4.2.2.-" evidence="3"/>
<dbReference type="Proteomes" id="UP000182373">
    <property type="component" value="Chromosome"/>
</dbReference>
<reference evidence="7" key="1">
    <citation type="submission" date="2016-11" db="EMBL/GenBank/DDBJ databases">
        <title>Comparative genomic and phenotypic analysis of Granulibacter bethesdensis clinical isolates from patients with chronic granulomatous disease.</title>
        <authorList>
            <person name="Zarember K.A."/>
            <person name="Porcella S.F."/>
            <person name="Chu J."/>
            <person name="Ding L."/>
            <person name="Dahlstrom E."/>
            <person name="Barbian K."/>
            <person name="Martens C."/>
            <person name="Sykora L."/>
            <person name="Kramer S."/>
            <person name="Pettinato A.M."/>
            <person name="Hong H."/>
            <person name="Wald G."/>
            <person name="Berg L.J."/>
            <person name="Rogge L.S."/>
            <person name="Greenberg D.E."/>
            <person name="Falcone E.L."/>
            <person name="Neves J.F."/>
            <person name="Simoes M.J."/>
            <person name="Casal M."/>
            <person name="Rodriguez-Lopez F.C."/>
            <person name="Zelazny A."/>
            <person name="Gallin J.I."/>
            <person name="Holland S.M."/>
        </authorList>
    </citation>
    <scope>NUCLEOTIDE SEQUENCE [LARGE SCALE GENOMIC DNA]</scope>
    <source>
        <strain evidence="7">NIH9.1</strain>
    </source>
</reference>
<sequence length="259" mass="28164">MSLRLLVRLHHDEGIDYIPTLRSGFYPAEHHCARLWRARSLCLAFRYGVPGRPDQEQAMRHLRKRGFHALLSSALVFGTTSQAFATTHGPAHHVSKRHISHHVSAHHSVYAAETVTADDLNSGELSKFNAASGFSASGSIQPSTAQTHHAISLQGTIAGKDVQPKPIETGVASWYGKKFRGRVSADGTIFDEHGLTAAHRWLPLGSKVRVTLADSGRYVDVTITDRPGTRKRVIDLSRGAAAELGIISQGTAKVTLSQL</sequence>
<organism evidence="6 7">
    <name type="scientific">Granulibacter bethesdensis</name>
    <dbReference type="NCBI Taxonomy" id="364410"/>
    <lineage>
        <taxon>Bacteria</taxon>
        <taxon>Pseudomonadati</taxon>
        <taxon>Pseudomonadota</taxon>
        <taxon>Alphaproteobacteria</taxon>
        <taxon>Acetobacterales</taxon>
        <taxon>Acetobacteraceae</taxon>
        <taxon>Granulibacter</taxon>
    </lineage>
</organism>
<evidence type="ECO:0000256" key="4">
    <source>
        <dbReference type="RuleBase" id="RU003495"/>
    </source>
</evidence>
<proteinExistence type="inferred from homology"/>
<dbReference type="GO" id="GO:0008932">
    <property type="term" value="F:lytic endotransglycosylase activity"/>
    <property type="evidence" value="ECO:0007669"/>
    <property type="project" value="UniProtKB-UniRule"/>
</dbReference>
<evidence type="ECO:0000313" key="6">
    <source>
        <dbReference type="EMBL" id="APH55203.1"/>
    </source>
</evidence>
<comment type="function">
    <text evidence="3">Lytic transglycosylase with a strong preference for naked glycan strands that lack stem peptides.</text>
</comment>
<keyword evidence="2 3" id="KW-0961">Cell wall biogenesis/degradation</keyword>
<dbReference type="AlphaFoldDB" id="A0AAC9P951"/>